<evidence type="ECO:0000313" key="1">
    <source>
        <dbReference type="EMBL" id="TYB80418.1"/>
    </source>
</evidence>
<dbReference type="EC" id="2.7.7.7" evidence="1"/>
<gene>
    <name evidence="1" type="ORF">FVF75_12280</name>
</gene>
<dbReference type="GO" id="GO:0006261">
    <property type="term" value="P:DNA-templated DNA replication"/>
    <property type="evidence" value="ECO:0007669"/>
    <property type="project" value="TreeGrafter"/>
</dbReference>
<dbReference type="EMBL" id="VSIY01000013">
    <property type="protein sequence ID" value="TYB80418.1"/>
    <property type="molecule type" value="Genomic_DNA"/>
</dbReference>
<dbReference type="InterPro" id="IPR050238">
    <property type="entry name" value="DNA_Rep/Repair_Clamp_Loader"/>
</dbReference>
<protein>
    <submittedName>
        <fullName evidence="1">DNA polymerase III subunit delta</fullName>
        <ecNumber evidence="1">2.7.7.7</ecNumber>
    </submittedName>
</protein>
<dbReference type="Pfam" id="PF13177">
    <property type="entry name" value="DNA_pol3_delta2"/>
    <property type="match status" value="1"/>
</dbReference>
<dbReference type="Proteomes" id="UP000322080">
    <property type="component" value="Unassembled WGS sequence"/>
</dbReference>
<dbReference type="SUPFAM" id="SSF52540">
    <property type="entry name" value="P-loop containing nucleoside triphosphate hydrolases"/>
    <property type="match status" value="1"/>
</dbReference>
<comment type="caution">
    <text evidence="1">The sequence shown here is derived from an EMBL/GenBank/DDBJ whole genome shotgun (WGS) entry which is preliminary data.</text>
</comment>
<dbReference type="Gene3D" id="3.40.50.300">
    <property type="entry name" value="P-loop containing nucleotide triphosphate hydrolases"/>
    <property type="match status" value="1"/>
</dbReference>
<sequence length="376" mass="39518">MADPVDLPEPDRIEGAPHPRETAQVFGHAAAETAFLEAFTSGRLHHGWLISGPRGVGKATLAWKIARFLRATPDPGGAGLFGEAPAPASLDIPADHPVARQSRALTEPGIHLVRRSVNDTTGKMSAEIRAIDVRRLAGFFGLSLTDGGRRVVILDCADEMNSTAANALLKMLEEPPAGAVLLLVSHRPSRLLPTIRSRCRELRLGPLAPDDLAAALTAAGAEAGADTGALAELAGGSVGEALRLSLLDGPAIYSELVAIIEHAPRYDRPRAIALTNSLAGVANAARFDLTLRLVELFLSRLARTGAGHPPDREVCPGEAALLSRLSPDRHTATRWASLGQDLSARAGHGRAVNLDPAALTLDLIFRINETAAAPVA</sequence>
<dbReference type="GO" id="GO:0003887">
    <property type="term" value="F:DNA-directed DNA polymerase activity"/>
    <property type="evidence" value="ECO:0007669"/>
    <property type="project" value="UniProtKB-EC"/>
</dbReference>
<dbReference type="PANTHER" id="PTHR11669:SF8">
    <property type="entry name" value="DNA POLYMERASE III SUBUNIT DELTA"/>
    <property type="match status" value="1"/>
</dbReference>
<dbReference type="NCBIfam" id="NF005677">
    <property type="entry name" value="PRK07471.1"/>
    <property type="match status" value="1"/>
</dbReference>
<evidence type="ECO:0000313" key="2">
    <source>
        <dbReference type="Proteomes" id="UP000322080"/>
    </source>
</evidence>
<dbReference type="RefSeq" id="WP_148378290.1">
    <property type="nucleotide sequence ID" value="NZ_VSIY01000013.1"/>
</dbReference>
<proteinExistence type="predicted"/>
<reference evidence="1 2" key="1">
    <citation type="submission" date="2019-08" db="EMBL/GenBank/DDBJ databases">
        <title>Identification of a novel species of the genus Boseongicola.</title>
        <authorList>
            <person name="Zhang X.-Q."/>
        </authorList>
    </citation>
    <scope>NUCLEOTIDE SEQUENCE [LARGE SCALE GENOMIC DNA]</scope>
    <source>
        <strain evidence="1 2">HY14</strain>
    </source>
</reference>
<keyword evidence="1" id="KW-0548">Nucleotidyltransferase</keyword>
<accession>A0A5D0RIB7</accession>
<keyword evidence="2" id="KW-1185">Reference proteome</keyword>
<name>A0A5D0RIB7_9RHOB</name>
<dbReference type="AlphaFoldDB" id="A0A5D0RIB7"/>
<dbReference type="PANTHER" id="PTHR11669">
    <property type="entry name" value="REPLICATION FACTOR C / DNA POLYMERASE III GAMMA-TAU SUBUNIT"/>
    <property type="match status" value="1"/>
</dbReference>
<dbReference type="GO" id="GO:0009360">
    <property type="term" value="C:DNA polymerase III complex"/>
    <property type="evidence" value="ECO:0007669"/>
    <property type="project" value="TreeGrafter"/>
</dbReference>
<dbReference type="InterPro" id="IPR027417">
    <property type="entry name" value="P-loop_NTPase"/>
</dbReference>
<keyword evidence="1" id="KW-0808">Transferase</keyword>
<organism evidence="1 2">
    <name type="scientific">Maritimibacter fusiformis</name>
    <dbReference type="NCBI Taxonomy" id="2603819"/>
    <lineage>
        <taxon>Bacteria</taxon>
        <taxon>Pseudomonadati</taxon>
        <taxon>Pseudomonadota</taxon>
        <taxon>Alphaproteobacteria</taxon>
        <taxon>Rhodobacterales</taxon>
        <taxon>Roseobacteraceae</taxon>
        <taxon>Maritimibacter</taxon>
    </lineage>
</organism>